<dbReference type="InterPro" id="IPR037054">
    <property type="entry name" value="A-glucoronidase_C_sf"/>
</dbReference>
<dbReference type="Gene3D" id="3.90.1330.10">
    <property type="entry name" value="Alpha-glucuronidase, C-terminal domain"/>
    <property type="match status" value="1"/>
</dbReference>
<dbReference type="GO" id="GO:0046559">
    <property type="term" value="F:alpha-glucuronidase activity"/>
    <property type="evidence" value="ECO:0007669"/>
    <property type="project" value="InterPro"/>
</dbReference>
<name>K1U6T2_9ZZZZ</name>
<dbReference type="PANTHER" id="PTHR39207">
    <property type="entry name" value="ALPHA-GLUCURONIDASE A"/>
    <property type="match status" value="1"/>
</dbReference>
<accession>K1U6T2</accession>
<dbReference type="InterPro" id="IPR011099">
    <property type="entry name" value="Glyco_hydro_67_C"/>
</dbReference>
<gene>
    <name evidence="2" type="ORF">LEA_00831</name>
</gene>
<evidence type="ECO:0000259" key="1">
    <source>
        <dbReference type="Pfam" id="PF07477"/>
    </source>
</evidence>
<reference evidence="2" key="1">
    <citation type="journal article" date="2013" name="Environ. Microbiol.">
        <title>Microbiota from the distal guts of lean and obese adolescents exhibit partial functional redundancy besides clear differences in community structure.</title>
        <authorList>
            <person name="Ferrer M."/>
            <person name="Ruiz A."/>
            <person name="Lanza F."/>
            <person name="Haange S.B."/>
            <person name="Oberbach A."/>
            <person name="Till H."/>
            <person name="Bargiela R."/>
            <person name="Campoy C."/>
            <person name="Segura M.T."/>
            <person name="Richter M."/>
            <person name="von Bergen M."/>
            <person name="Seifert J."/>
            <person name="Suarez A."/>
        </authorList>
    </citation>
    <scope>NUCLEOTIDE SEQUENCE</scope>
</reference>
<protein>
    <submittedName>
        <fullName evidence="2">Alpha-glucuronidase</fullName>
    </submittedName>
</protein>
<dbReference type="Pfam" id="PF07477">
    <property type="entry name" value="Glyco_hydro_67C"/>
    <property type="match status" value="1"/>
</dbReference>
<feature type="non-terminal residue" evidence="2">
    <location>
        <position position="1"/>
    </location>
</feature>
<organism evidence="2">
    <name type="scientific">human gut metagenome</name>
    <dbReference type="NCBI Taxonomy" id="408170"/>
    <lineage>
        <taxon>unclassified sequences</taxon>
        <taxon>metagenomes</taxon>
        <taxon>organismal metagenomes</taxon>
    </lineage>
</organism>
<feature type="domain" description="Glycosyl hydrolase family 67 C-terminal" evidence="1">
    <location>
        <begin position="2"/>
        <end position="113"/>
    </location>
</feature>
<comment type="caution">
    <text evidence="2">The sequence shown here is derived from an EMBL/GenBank/DDBJ whole genome shotgun (WGS) entry which is preliminary data.</text>
</comment>
<sequence>DAVGQYPEPYRSLYDNIETCPEEYLLWFHHVPWTYKMKSGSTLWQELCMKYNMGVAMVEVYRDFWHTSAKQYMKGHEQEWQHTDSLLNVQLENAKEWRNTCLKYFQTFSKMKIYE</sequence>
<dbReference type="SUPFAM" id="SSF51445">
    <property type="entry name" value="(Trans)glycosidases"/>
    <property type="match status" value="1"/>
</dbReference>
<dbReference type="GO" id="GO:0033939">
    <property type="term" value="F:xylan alpha-1,2-glucuronosidase activity"/>
    <property type="evidence" value="ECO:0007669"/>
    <property type="project" value="TreeGrafter"/>
</dbReference>
<dbReference type="GO" id="GO:0005576">
    <property type="term" value="C:extracellular region"/>
    <property type="evidence" value="ECO:0007669"/>
    <property type="project" value="InterPro"/>
</dbReference>
<dbReference type="GO" id="GO:0045493">
    <property type="term" value="P:xylan catabolic process"/>
    <property type="evidence" value="ECO:0007669"/>
    <property type="project" value="InterPro"/>
</dbReference>
<evidence type="ECO:0000313" key="2">
    <source>
        <dbReference type="EMBL" id="EKC80967.1"/>
    </source>
</evidence>
<dbReference type="InterPro" id="IPR017853">
    <property type="entry name" value="GH"/>
</dbReference>
<dbReference type="AlphaFoldDB" id="K1U6T2"/>
<dbReference type="EMBL" id="AJWY01000587">
    <property type="protein sequence ID" value="EKC80967.1"/>
    <property type="molecule type" value="Genomic_DNA"/>
</dbReference>
<dbReference type="PANTHER" id="PTHR39207:SF1">
    <property type="entry name" value="ALPHA-GLUCURONIDASE A"/>
    <property type="match status" value="1"/>
</dbReference>
<proteinExistence type="predicted"/>